<sequence length="265" mass="28214">MPIQKQEGLNMNLHNKTLVVTGVASGIGAELARLARFQGATVIGVDRHEPQLTLDGFFQADLGDPASIDALVARLPARVDGLCNIAGVPGTAPAQTVAEVNYLGLRHLTQALLPRMPAGGSIVNVASVLGAQWLQRLELHKALAATQDFAAGQQWLAANPVAQATCYQYFKEALIVWSFQQAQGWFRDHSVRINCVAPGPVFTPILGDFVSLLGPERVAEDSQRMTRPALADEVAAVIAFLCSDAARWVNGVNLPVDGGLAATYV</sequence>
<protein>
    <recommendedName>
        <fullName evidence="3">3-alpha-hydroxysteroid dehydrogenase</fullName>
    </recommendedName>
</protein>
<dbReference type="FunFam" id="3.40.50.720:FF:000923">
    <property type="entry name" value="3-alpha-hydroxysteroid dehydrogenase, putative"/>
    <property type="match status" value="1"/>
</dbReference>
<dbReference type="Proteomes" id="UP000276587">
    <property type="component" value="Unassembled WGS sequence"/>
</dbReference>
<comment type="caution">
    <text evidence="1">The sequence shown here is derived from an EMBL/GenBank/DDBJ whole genome shotgun (WGS) entry which is preliminary data.</text>
</comment>
<dbReference type="Pfam" id="PF13561">
    <property type="entry name" value="adh_short_C2"/>
    <property type="match status" value="1"/>
</dbReference>
<keyword evidence="2" id="KW-1185">Reference proteome</keyword>
<dbReference type="InterPro" id="IPR002347">
    <property type="entry name" value="SDR_fam"/>
</dbReference>
<dbReference type="Gene3D" id="3.40.50.720">
    <property type="entry name" value="NAD(P)-binding Rossmann-like Domain"/>
    <property type="match status" value="1"/>
</dbReference>
<dbReference type="AlphaFoldDB" id="A0A3M4B6S2"/>
<evidence type="ECO:0000313" key="2">
    <source>
        <dbReference type="Proteomes" id="UP000276587"/>
    </source>
</evidence>
<dbReference type="InterPro" id="IPR036291">
    <property type="entry name" value="NAD(P)-bd_dom_sf"/>
</dbReference>
<evidence type="ECO:0008006" key="3">
    <source>
        <dbReference type="Google" id="ProtNLM"/>
    </source>
</evidence>
<dbReference type="PANTHER" id="PTHR43975">
    <property type="entry name" value="ZGC:101858"/>
    <property type="match status" value="1"/>
</dbReference>
<accession>A0A3M4B6S2</accession>
<gene>
    <name evidence="1" type="ORF">ALQ29_02606</name>
</gene>
<dbReference type="NCBIfam" id="NF009092">
    <property type="entry name" value="PRK12428.1"/>
    <property type="match status" value="1"/>
</dbReference>
<name>A0A3M4B6S2_PSEMA</name>
<evidence type="ECO:0000313" key="1">
    <source>
        <dbReference type="EMBL" id="RMP14165.1"/>
    </source>
</evidence>
<dbReference type="PRINTS" id="PR00081">
    <property type="entry name" value="GDHRDH"/>
</dbReference>
<dbReference type="Pfam" id="PF00106">
    <property type="entry name" value="adh_short"/>
    <property type="match status" value="1"/>
</dbReference>
<organism evidence="1 2">
    <name type="scientific">Pseudomonas marginalis pv. marginalis</name>
    <dbReference type="NCBI Taxonomy" id="97473"/>
    <lineage>
        <taxon>Bacteria</taxon>
        <taxon>Pseudomonadati</taxon>
        <taxon>Pseudomonadota</taxon>
        <taxon>Gammaproteobacteria</taxon>
        <taxon>Pseudomonadales</taxon>
        <taxon>Pseudomonadaceae</taxon>
        <taxon>Pseudomonas</taxon>
    </lineage>
</organism>
<reference evidence="1 2" key="1">
    <citation type="submission" date="2018-08" db="EMBL/GenBank/DDBJ databases">
        <title>Recombination of ecologically and evolutionarily significant loci maintains genetic cohesion in the Pseudomonas syringae species complex.</title>
        <authorList>
            <person name="Dillon M."/>
            <person name="Thakur S."/>
            <person name="Almeida R.N.D."/>
            <person name="Weir B.S."/>
            <person name="Guttman D.S."/>
        </authorList>
    </citation>
    <scope>NUCLEOTIDE SEQUENCE [LARGE SCALE GENOMIC DNA]</scope>
    <source>
        <strain evidence="1 2">ICMP 3555</strain>
    </source>
</reference>
<dbReference type="EMBL" id="RBQF01000045">
    <property type="protein sequence ID" value="RMP14165.1"/>
    <property type="molecule type" value="Genomic_DNA"/>
</dbReference>
<proteinExistence type="predicted"/>
<dbReference type="SUPFAM" id="SSF51735">
    <property type="entry name" value="NAD(P)-binding Rossmann-fold domains"/>
    <property type="match status" value="1"/>
</dbReference>
<dbReference type="PANTHER" id="PTHR43975:SF2">
    <property type="entry name" value="EG:BACR7A4.14 PROTEIN-RELATED"/>
    <property type="match status" value="1"/>
</dbReference>